<evidence type="ECO:0000256" key="2">
    <source>
        <dbReference type="SAM" id="SignalP"/>
    </source>
</evidence>
<accession>A0ABS7TNV4</accession>
<feature type="chain" id="PRO_5046194722" description="Lipoprotein" evidence="2">
    <location>
        <begin position="20"/>
        <end position="546"/>
    </location>
</feature>
<gene>
    <name evidence="3" type="ORF">K7C98_11600</name>
</gene>
<keyword evidence="2" id="KW-0732">Signal</keyword>
<dbReference type="EMBL" id="JAIRAU010000010">
    <property type="protein sequence ID" value="MBZ5709898.1"/>
    <property type="molecule type" value="Genomic_DNA"/>
</dbReference>
<reference evidence="3" key="1">
    <citation type="submission" date="2021-08" db="EMBL/GenBank/DDBJ databases">
        <authorList>
            <person name="Stevens D.C."/>
        </authorList>
    </citation>
    <scope>NUCLEOTIDE SEQUENCE</scope>
    <source>
        <strain evidence="3">DSM 53165</strain>
    </source>
</reference>
<protein>
    <recommendedName>
        <fullName evidence="5">Lipoprotein</fullName>
    </recommendedName>
</protein>
<evidence type="ECO:0000256" key="1">
    <source>
        <dbReference type="SAM" id="MobiDB-lite"/>
    </source>
</evidence>
<evidence type="ECO:0008006" key="5">
    <source>
        <dbReference type="Google" id="ProtNLM"/>
    </source>
</evidence>
<dbReference type="RefSeq" id="WP_224191670.1">
    <property type="nucleotide sequence ID" value="NZ_JAIRAU010000010.1"/>
</dbReference>
<evidence type="ECO:0000313" key="3">
    <source>
        <dbReference type="EMBL" id="MBZ5709898.1"/>
    </source>
</evidence>
<sequence length="546" mass="57260">MSSSTRTARVVIVAGAALAACPGDSAHLIADTDSPIPGIVIDATSEADTPVPEEGTTGGAAAEAPLTRIERIIAALDTAMYECPERSWPDVATNYRERQVLLASVAEDRGWLWNDQSGAGGAPAVKETPLSALSAEWGAYFNVGMLDGVKTLGISLDDTQKNNEGILANGGALWPDYAIALAFHEGFHFLSDQDDWNDGEGSRSAAYPEPWEPRYLRAQLKRALLAEVQGEGQGLAAAAYWHSRLQSEYAAEMKAIRSYDCTEGSAEYVSLMMSAIAELGCEASDEEVLKLAISHVPGSQFLSAGSFFDAGLEPYELGVLAGLLLRREKVAGWELAVENGKAPADQLLAQVAPAAQADDPAVQAAAQMAVAARNEAVGAQIEPMLARMQDPAYTRIAVSFEWIAGSFGVAGFYYLAQDPALSQVMLRFSAALATPSQVSISVHDQTVLAGVATPCALADGYVIAVTVPTAALSLAGGKATANDPQVAFADLAVEPTMDMNNLPWLCPVDAGGANGAPAPQPGPGLHVLRKTESGPTRVLVRPAKEP</sequence>
<proteinExistence type="predicted"/>
<name>A0ABS7TNV4_9BACT</name>
<comment type="caution">
    <text evidence="3">The sequence shown here is derived from an EMBL/GenBank/DDBJ whole genome shotgun (WGS) entry which is preliminary data.</text>
</comment>
<organism evidence="3 4">
    <name type="scientific">Nannocystis pusilla</name>
    <dbReference type="NCBI Taxonomy" id="889268"/>
    <lineage>
        <taxon>Bacteria</taxon>
        <taxon>Pseudomonadati</taxon>
        <taxon>Myxococcota</taxon>
        <taxon>Polyangia</taxon>
        <taxon>Nannocystales</taxon>
        <taxon>Nannocystaceae</taxon>
        <taxon>Nannocystis</taxon>
    </lineage>
</organism>
<dbReference type="PROSITE" id="PS51257">
    <property type="entry name" value="PROKAR_LIPOPROTEIN"/>
    <property type="match status" value="1"/>
</dbReference>
<dbReference type="Proteomes" id="UP001139031">
    <property type="component" value="Unassembled WGS sequence"/>
</dbReference>
<feature type="region of interest" description="Disordered" evidence="1">
    <location>
        <begin position="515"/>
        <end position="546"/>
    </location>
</feature>
<keyword evidence="4" id="KW-1185">Reference proteome</keyword>
<evidence type="ECO:0000313" key="4">
    <source>
        <dbReference type="Proteomes" id="UP001139031"/>
    </source>
</evidence>
<feature type="signal peptide" evidence="2">
    <location>
        <begin position="1"/>
        <end position="19"/>
    </location>
</feature>